<evidence type="ECO:0000313" key="3">
    <source>
        <dbReference type="Proteomes" id="UP000886998"/>
    </source>
</evidence>
<comment type="caution">
    <text evidence="2">The sequence shown here is derived from an EMBL/GenBank/DDBJ whole genome shotgun (WGS) entry which is preliminary data.</text>
</comment>
<gene>
    <name evidence="2" type="ORF">TNIN_285971</name>
</gene>
<feature type="compositionally biased region" description="Polar residues" evidence="1">
    <location>
        <begin position="44"/>
        <end position="58"/>
    </location>
</feature>
<dbReference type="Proteomes" id="UP000886998">
    <property type="component" value="Unassembled WGS sequence"/>
</dbReference>
<name>A0A8X7C8K2_9ARAC</name>
<evidence type="ECO:0000313" key="2">
    <source>
        <dbReference type="EMBL" id="GFY57783.1"/>
    </source>
</evidence>
<feature type="region of interest" description="Disordered" evidence="1">
    <location>
        <begin position="44"/>
        <end position="77"/>
    </location>
</feature>
<evidence type="ECO:0000256" key="1">
    <source>
        <dbReference type="SAM" id="MobiDB-lite"/>
    </source>
</evidence>
<dbReference type="EMBL" id="BMAV01011735">
    <property type="protein sequence ID" value="GFY57783.1"/>
    <property type="molecule type" value="Genomic_DNA"/>
</dbReference>
<dbReference type="AlphaFoldDB" id="A0A8X7C8K2"/>
<keyword evidence="3" id="KW-1185">Reference proteome</keyword>
<reference evidence="2" key="1">
    <citation type="submission" date="2020-08" db="EMBL/GenBank/DDBJ databases">
        <title>Multicomponent nature underlies the extraordinary mechanical properties of spider dragline silk.</title>
        <authorList>
            <person name="Kono N."/>
            <person name="Nakamura H."/>
            <person name="Mori M."/>
            <person name="Yoshida Y."/>
            <person name="Ohtoshi R."/>
            <person name="Malay A.D."/>
            <person name="Moran D.A.P."/>
            <person name="Tomita M."/>
            <person name="Numata K."/>
            <person name="Arakawa K."/>
        </authorList>
    </citation>
    <scope>NUCLEOTIDE SEQUENCE</scope>
</reference>
<protein>
    <submittedName>
        <fullName evidence="2">Uncharacterized protein</fullName>
    </submittedName>
</protein>
<sequence length="276" mass="30550">MFEEAIENEIIFENGGADLLRHSLKTGLEKILKDKMDVTTLTTSSLKNSETTTGANHPTTKESGKSFETETASNSKTESIEMLTRNTDSAINQAPTVKTRNENINGSTAVFGNEQNANNSKMPSDKGEVLKSNKQKMNEVKDLLVDTVVNSVLEKVKLEFDRRLGASDIFKPNKIEEGVMLKKRRTVKKQLGSTTENVKSTTNTDKMTSLLTLSTLIDSLENGTQMSTEVHAKNKSNFPVTDRNQSYNSTINLSSAGEHKDNNEFVGEVGWIPWII</sequence>
<proteinExistence type="predicted"/>
<feature type="compositionally biased region" description="Basic and acidic residues" evidence="1">
    <location>
        <begin position="59"/>
        <end position="68"/>
    </location>
</feature>
<accession>A0A8X7C8K2</accession>
<organism evidence="2 3">
    <name type="scientific">Trichonephila inaurata madagascariensis</name>
    <dbReference type="NCBI Taxonomy" id="2747483"/>
    <lineage>
        <taxon>Eukaryota</taxon>
        <taxon>Metazoa</taxon>
        <taxon>Ecdysozoa</taxon>
        <taxon>Arthropoda</taxon>
        <taxon>Chelicerata</taxon>
        <taxon>Arachnida</taxon>
        <taxon>Araneae</taxon>
        <taxon>Araneomorphae</taxon>
        <taxon>Entelegynae</taxon>
        <taxon>Araneoidea</taxon>
        <taxon>Nephilidae</taxon>
        <taxon>Trichonephila</taxon>
        <taxon>Trichonephila inaurata</taxon>
    </lineage>
</organism>